<keyword evidence="3" id="KW-1185">Reference proteome</keyword>
<comment type="caution">
    <text evidence="2">The sequence shown here is derived from an EMBL/GenBank/DDBJ whole genome shotgun (WGS) entry which is preliminary data.</text>
</comment>
<accession>A0ABD3QT75</accession>
<gene>
    <name evidence="2" type="ORF">HJC23_001740</name>
</gene>
<dbReference type="EMBL" id="JABMIG020000021">
    <property type="protein sequence ID" value="KAL3802196.1"/>
    <property type="molecule type" value="Genomic_DNA"/>
</dbReference>
<dbReference type="InterPro" id="IPR036571">
    <property type="entry name" value="MECDP_synthase_sf"/>
</dbReference>
<reference evidence="2 3" key="1">
    <citation type="journal article" date="2020" name="G3 (Bethesda)">
        <title>Improved Reference Genome for Cyclotella cryptica CCMP332, a Model for Cell Wall Morphogenesis, Salinity Adaptation, and Lipid Production in Diatoms (Bacillariophyta).</title>
        <authorList>
            <person name="Roberts W.R."/>
            <person name="Downey K.M."/>
            <person name="Ruck E.C."/>
            <person name="Traller J.C."/>
            <person name="Alverson A.J."/>
        </authorList>
    </citation>
    <scope>NUCLEOTIDE SEQUENCE [LARGE SCALE GENOMIC DNA]</scope>
    <source>
        <strain evidence="2 3">CCMP332</strain>
    </source>
</reference>
<proteinExistence type="predicted"/>
<protein>
    <recommendedName>
        <fullName evidence="1">2-C-methyl-D-erythritol 2,4-cyclodiphosphate synthase domain-containing protein</fullName>
    </recommendedName>
</protein>
<evidence type="ECO:0000259" key="1">
    <source>
        <dbReference type="Pfam" id="PF02542"/>
    </source>
</evidence>
<name>A0ABD3QT75_9STRA</name>
<feature type="domain" description="2-C-methyl-D-erythritol 2,4-cyclodiphosphate synthase" evidence="1">
    <location>
        <begin position="4"/>
        <end position="68"/>
    </location>
</feature>
<dbReference type="Proteomes" id="UP001516023">
    <property type="component" value="Unassembled WGS sequence"/>
</dbReference>
<evidence type="ECO:0000313" key="2">
    <source>
        <dbReference type="EMBL" id="KAL3802196.1"/>
    </source>
</evidence>
<organism evidence="2 3">
    <name type="scientific">Cyclotella cryptica</name>
    <dbReference type="NCBI Taxonomy" id="29204"/>
    <lineage>
        <taxon>Eukaryota</taxon>
        <taxon>Sar</taxon>
        <taxon>Stramenopiles</taxon>
        <taxon>Ochrophyta</taxon>
        <taxon>Bacillariophyta</taxon>
        <taxon>Coscinodiscophyceae</taxon>
        <taxon>Thalassiosirophycidae</taxon>
        <taxon>Stephanodiscales</taxon>
        <taxon>Stephanodiscaceae</taxon>
        <taxon>Cyclotella</taxon>
    </lineage>
</organism>
<dbReference type="Pfam" id="PF02542">
    <property type="entry name" value="YgbB"/>
    <property type="match status" value="1"/>
</dbReference>
<dbReference type="PANTHER" id="PTHR43181:SF1">
    <property type="entry name" value="2-C-METHYL-D-ERYTHRITOL 2,4-CYCLODIPHOSPHATE SYNTHASE, CHLOROPLASTIC"/>
    <property type="match status" value="1"/>
</dbReference>
<evidence type="ECO:0000313" key="3">
    <source>
        <dbReference type="Proteomes" id="UP001516023"/>
    </source>
</evidence>
<dbReference type="SUPFAM" id="SSF69765">
    <property type="entry name" value="IpsF-like"/>
    <property type="match status" value="1"/>
</dbReference>
<dbReference type="AlphaFoldDB" id="A0ABD3QT75"/>
<dbReference type="InterPro" id="IPR003526">
    <property type="entry name" value="MECDP_synthase"/>
</dbReference>
<dbReference type="PANTHER" id="PTHR43181">
    <property type="entry name" value="2-C-METHYL-D-ERYTHRITOL 2,4-CYCLODIPHOSPHATE SYNTHASE, CHLOROPLASTIC"/>
    <property type="match status" value="1"/>
</dbReference>
<sequence>MRHDILNVDVTLILERPNVAGFKTLMKENIVRSLHTTEGRVNIKARTHEKMDSVVELKSLSCHVVVTLEKTSAEGS</sequence>
<dbReference type="Gene3D" id="3.30.1330.50">
    <property type="entry name" value="2-C-methyl-D-erythritol 2,4-cyclodiphosphate synthase"/>
    <property type="match status" value="1"/>
</dbReference>